<gene>
    <name evidence="18" type="primary">apoS5</name>
</gene>
<dbReference type="PROSITE" id="PS01162">
    <property type="entry name" value="QOR_ZETA_CRYSTAL"/>
    <property type="match status" value="1"/>
</dbReference>
<dbReference type="Gene3D" id="3.40.50.11460">
    <property type="match status" value="1"/>
</dbReference>
<name>G4XIM9_9PSEU</name>
<evidence type="ECO:0000256" key="4">
    <source>
        <dbReference type="ARBA" id="ARBA00022679"/>
    </source>
</evidence>
<feature type="region of interest" description="N-terminal hotdog fold" evidence="14">
    <location>
        <begin position="4369"/>
        <end position="4495"/>
    </location>
</feature>
<dbReference type="Gene3D" id="3.30.70.3290">
    <property type="match status" value="3"/>
</dbReference>
<dbReference type="InterPro" id="IPR049552">
    <property type="entry name" value="PKS_DH_N"/>
</dbReference>
<dbReference type="GO" id="GO:0033068">
    <property type="term" value="P:macrolide biosynthetic process"/>
    <property type="evidence" value="ECO:0007669"/>
    <property type="project" value="UniProtKB-ARBA"/>
</dbReference>
<evidence type="ECO:0000256" key="7">
    <source>
        <dbReference type="ARBA" id="ARBA00023268"/>
    </source>
</evidence>
<dbReference type="Pfam" id="PF00698">
    <property type="entry name" value="Acyl_transf_1"/>
    <property type="match status" value="3"/>
</dbReference>
<dbReference type="SMART" id="SM01294">
    <property type="entry name" value="PKS_PP_betabranch"/>
    <property type="match status" value="3"/>
</dbReference>
<keyword evidence="3" id="KW-0597">Phosphoprotein</keyword>
<dbReference type="InterPro" id="IPR013968">
    <property type="entry name" value="PKS_KR"/>
</dbReference>
<dbReference type="GO" id="GO:0047879">
    <property type="term" value="F:erythronolide synthase activity"/>
    <property type="evidence" value="ECO:0007669"/>
    <property type="project" value="UniProtKB-EC"/>
</dbReference>
<dbReference type="InterPro" id="IPR016035">
    <property type="entry name" value="Acyl_Trfase/lysoPLipase"/>
</dbReference>
<evidence type="ECO:0000313" key="18">
    <source>
        <dbReference type="EMBL" id="AEP40936.1"/>
    </source>
</evidence>
<dbReference type="InterPro" id="IPR050091">
    <property type="entry name" value="PKS_NRPS_Biosynth_Enz"/>
</dbReference>
<dbReference type="SMART" id="SM00826">
    <property type="entry name" value="PKS_DH"/>
    <property type="match status" value="2"/>
</dbReference>
<dbReference type="PROSITE" id="PS50075">
    <property type="entry name" value="CARRIER"/>
    <property type="match status" value="3"/>
</dbReference>
<dbReference type="CDD" id="cd05195">
    <property type="entry name" value="enoyl_red"/>
    <property type="match status" value="1"/>
</dbReference>
<dbReference type="Gene3D" id="1.10.1200.10">
    <property type="entry name" value="ACP-like"/>
    <property type="match status" value="3"/>
</dbReference>
<organism evidence="18">
    <name type="scientific">Amycolatopsis sp. FU40</name>
    <dbReference type="NCBI Taxonomy" id="2914159"/>
    <lineage>
        <taxon>Bacteria</taxon>
        <taxon>Bacillati</taxon>
        <taxon>Actinomycetota</taxon>
        <taxon>Actinomycetes</taxon>
        <taxon>Pseudonocardiales</taxon>
        <taxon>Pseudonocardiaceae</taxon>
        <taxon>Amycolatopsis</taxon>
    </lineage>
</organism>
<evidence type="ECO:0000256" key="1">
    <source>
        <dbReference type="ARBA" id="ARBA00001957"/>
    </source>
</evidence>
<dbReference type="InterPro" id="IPR036291">
    <property type="entry name" value="NAD(P)-bd_dom_sf"/>
</dbReference>
<dbReference type="InterPro" id="IPR036736">
    <property type="entry name" value="ACP-like_sf"/>
</dbReference>
<dbReference type="Pfam" id="PF08659">
    <property type="entry name" value="KR"/>
    <property type="match status" value="3"/>
</dbReference>
<dbReference type="InterPro" id="IPR049551">
    <property type="entry name" value="PKS_DH_C"/>
</dbReference>
<evidence type="ECO:0000256" key="5">
    <source>
        <dbReference type="ARBA" id="ARBA00022737"/>
    </source>
</evidence>
<dbReference type="EMBL" id="JF819834">
    <property type="protein sequence ID" value="AEP40936.1"/>
    <property type="molecule type" value="Genomic_DNA"/>
</dbReference>
<feature type="region of interest" description="C-terminal hotdog fold" evidence="14">
    <location>
        <begin position="2474"/>
        <end position="2611"/>
    </location>
</feature>
<protein>
    <recommendedName>
        <fullName evidence="13">6-deoxyerythronolide-B synthase</fullName>
        <ecNumber evidence="13">2.3.1.94</ecNumber>
    </recommendedName>
</protein>
<dbReference type="PROSITE" id="PS52019">
    <property type="entry name" value="PKS_MFAS_DH"/>
    <property type="match status" value="2"/>
</dbReference>
<feature type="domain" description="Carrier" evidence="15">
    <location>
        <begin position="3391"/>
        <end position="3469"/>
    </location>
</feature>
<feature type="active site" description="Proton donor; for dehydratase activity" evidence="14">
    <location>
        <position position="4563"/>
    </location>
</feature>
<dbReference type="SUPFAM" id="SSF47336">
    <property type="entry name" value="ACP-like"/>
    <property type="match status" value="3"/>
</dbReference>
<evidence type="ECO:0000256" key="6">
    <source>
        <dbReference type="ARBA" id="ARBA00023194"/>
    </source>
</evidence>
<dbReference type="Pfam" id="PF00109">
    <property type="entry name" value="ketoacyl-synt"/>
    <property type="match status" value="3"/>
</dbReference>
<keyword evidence="8" id="KW-0012">Acyltransferase</keyword>
<evidence type="ECO:0000256" key="2">
    <source>
        <dbReference type="ARBA" id="ARBA00022450"/>
    </source>
</evidence>
<dbReference type="InterPro" id="IPR015083">
    <property type="entry name" value="NorB/c/GfsB-D-like_docking"/>
</dbReference>
<feature type="active site" description="Proton acceptor; for dehydratase activity" evidence="14">
    <location>
        <position position="2368"/>
    </location>
</feature>
<feature type="domain" description="Carrier" evidence="15">
    <location>
        <begin position="5104"/>
        <end position="5182"/>
    </location>
</feature>
<evidence type="ECO:0000256" key="9">
    <source>
        <dbReference type="ARBA" id="ARBA00052442"/>
    </source>
</evidence>
<dbReference type="InterPro" id="IPR020807">
    <property type="entry name" value="PKS_DH"/>
</dbReference>
<evidence type="ECO:0000256" key="14">
    <source>
        <dbReference type="PROSITE-ProRule" id="PRU01363"/>
    </source>
</evidence>
<feature type="domain" description="Ketosynthase family 3 (KS3)" evidence="16">
    <location>
        <begin position="3487"/>
        <end position="3910"/>
    </location>
</feature>
<dbReference type="InterPro" id="IPR020806">
    <property type="entry name" value="PKS_PP-bd"/>
</dbReference>
<dbReference type="InterPro" id="IPR018201">
    <property type="entry name" value="Ketoacyl_synth_AS"/>
</dbReference>
<dbReference type="FunFam" id="3.90.180.10:FF:000032">
    <property type="entry name" value="Probable polyketide synthase pks1"/>
    <property type="match status" value="1"/>
</dbReference>
<comment type="function">
    <text evidence="10">Involved in the biosynthesis of antibiotic erythromycin via the biosynthesis of its aglycone precursor, 6-deoxyerythronolide B (6-dEB).</text>
</comment>
<dbReference type="GO" id="GO:0008270">
    <property type="term" value="F:zinc ion binding"/>
    <property type="evidence" value="ECO:0007669"/>
    <property type="project" value="InterPro"/>
</dbReference>
<dbReference type="InterPro" id="IPR016036">
    <property type="entry name" value="Malonyl_transacylase_ACP-bd"/>
</dbReference>
<dbReference type="InterPro" id="IPR011032">
    <property type="entry name" value="GroES-like_sf"/>
</dbReference>
<dbReference type="Gene3D" id="3.90.180.10">
    <property type="entry name" value="Medium-chain alcohol dehydrogenases, catalytic domain"/>
    <property type="match status" value="1"/>
</dbReference>
<accession>G4XIM9</accession>
<dbReference type="SMART" id="SM00825">
    <property type="entry name" value="PKS_KS"/>
    <property type="match status" value="3"/>
</dbReference>
<evidence type="ECO:0000256" key="3">
    <source>
        <dbReference type="ARBA" id="ARBA00022553"/>
    </source>
</evidence>
<keyword evidence="5" id="KW-0677">Repeat</keyword>
<dbReference type="Pfam" id="PF21089">
    <property type="entry name" value="PKS_DH_N"/>
    <property type="match status" value="2"/>
</dbReference>
<dbReference type="SMART" id="SM00827">
    <property type="entry name" value="PKS_AT"/>
    <property type="match status" value="3"/>
</dbReference>
<dbReference type="FunFam" id="3.40.47.10:FF:000019">
    <property type="entry name" value="Polyketide synthase type I"/>
    <property type="match status" value="3"/>
</dbReference>
<dbReference type="Gene3D" id="3.40.366.10">
    <property type="entry name" value="Malonyl-Coenzyme A Acyl Carrier Protein, domain 2"/>
    <property type="match status" value="3"/>
</dbReference>
<dbReference type="FunFam" id="3.40.50.720:FF:000209">
    <property type="entry name" value="Polyketide synthase Pks12"/>
    <property type="match status" value="1"/>
</dbReference>
<dbReference type="GO" id="GO:0004315">
    <property type="term" value="F:3-oxoacyl-[acyl-carrier-protein] synthase activity"/>
    <property type="evidence" value="ECO:0007669"/>
    <property type="project" value="InterPro"/>
</dbReference>
<dbReference type="InterPro" id="IPR013154">
    <property type="entry name" value="ADH-like_N"/>
</dbReference>
<dbReference type="GO" id="GO:0031177">
    <property type="term" value="F:phosphopantetheine binding"/>
    <property type="evidence" value="ECO:0007669"/>
    <property type="project" value="InterPro"/>
</dbReference>
<dbReference type="InterPro" id="IPR042104">
    <property type="entry name" value="PKS_dehydratase_sf"/>
</dbReference>
<dbReference type="CDD" id="cd08952">
    <property type="entry name" value="KR_1_SDR_x"/>
    <property type="match status" value="1"/>
</dbReference>
<feature type="region of interest" description="C-terminal hotdog fold" evidence="14">
    <location>
        <begin position="4507"/>
        <end position="4640"/>
    </location>
</feature>
<evidence type="ECO:0000259" key="15">
    <source>
        <dbReference type="PROSITE" id="PS50075"/>
    </source>
</evidence>
<dbReference type="InterPro" id="IPR016039">
    <property type="entry name" value="Thiolase-like"/>
</dbReference>
<evidence type="ECO:0000256" key="10">
    <source>
        <dbReference type="ARBA" id="ARBA00060158"/>
    </source>
</evidence>
<dbReference type="SUPFAM" id="SSF55048">
    <property type="entry name" value="Probable ACP-binding domain of malonyl-CoA ACP transacylase"/>
    <property type="match status" value="3"/>
</dbReference>
<dbReference type="InterPro" id="IPR014030">
    <property type="entry name" value="Ketoacyl_synth_N"/>
</dbReference>
<dbReference type="Gene3D" id="3.40.50.720">
    <property type="entry name" value="NAD(P)-binding Rossmann-like Domain"/>
    <property type="match status" value="3"/>
</dbReference>
<dbReference type="GO" id="GO:0006633">
    <property type="term" value="P:fatty acid biosynthetic process"/>
    <property type="evidence" value="ECO:0007669"/>
    <property type="project" value="InterPro"/>
</dbReference>
<dbReference type="FunFam" id="1.10.1200.10:FF:000007">
    <property type="entry name" value="Probable polyketide synthase pks17"/>
    <property type="match status" value="3"/>
</dbReference>
<dbReference type="PROSITE" id="PS00606">
    <property type="entry name" value="KS3_1"/>
    <property type="match status" value="3"/>
</dbReference>
<feature type="domain" description="PKS/mFAS DH" evidence="17">
    <location>
        <begin position="4369"/>
        <end position="4640"/>
    </location>
</feature>
<dbReference type="Gene3D" id="3.10.129.110">
    <property type="entry name" value="Polyketide synthase dehydratase"/>
    <property type="match status" value="2"/>
</dbReference>
<dbReference type="InterPro" id="IPR020841">
    <property type="entry name" value="PKS_Beta-ketoAc_synthase_dom"/>
</dbReference>
<dbReference type="Pfam" id="PF16197">
    <property type="entry name" value="KAsynt_C_assoc"/>
    <property type="match status" value="3"/>
</dbReference>
<dbReference type="Pfam" id="PF13602">
    <property type="entry name" value="ADH_zinc_N_2"/>
    <property type="match status" value="1"/>
</dbReference>
<dbReference type="GO" id="GO:0004312">
    <property type="term" value="F:fatty acid synthase activity"/>
    <property type="evidence" value="ECO:0007669"/>
    <property type="project" value="TreeGrafter"/>
</dbReference>
<dbReference type="Pfam" id="PF22953">
    <property type="entry name" value="SpnB_Rossmann"/>
    <property type="match status" value="2"/>
</dbReference>
<feature type="domain" description="PKS/mFAS DH" evidence="17">
    <location>
        <begin position="2336"/>
        <end position="2611"/>
    </location>
</feature>
<dbReference type="InterPro" id="IPR001227">
    <property type="entry name" value="Ac_transferase_dom_sf"/>
</dbReference>
<feature type="active site" description="Proton acceptor; for dehydratase activity" evidence="14">
    <location>
        <position position="4401"/>
    </location>
</feature>
<dbReference type="InterPro" id="IPR014031">
    <property type="entry name" value="Ketoacyl_synth_C"/>
</dbReference>
<dbReference type="InterPro" id="IPR055123">
    <property type="entry name" value="SpnB-like_Rossmann"/>
</dbReference>
<feature type="domain" description="Ketosynthase family 3 (KS3)" evidence="16">
    <location>
        <begin position="33"/>
        <end position="447"/>
    </location>
</feature>
<keyword evidence="6" id="KW-0045">Antibiotic biosynthesis</keyword>
<comment type="pathway">
    <text evidence="11">Antibiotic biosynthesis; erythromycin biosynthesis.</text>
</comment>
<evidence type="ECO:0000256" key="11">
    <source>
        <dbReference type="ARBA" id="ARBA00060622"/>
    </source>
</evidence>
<dbReference type="InterPro" id="IPR049900">
    <property type="entry name" value="PKS_mFAS_DH"/>
</dbReference>
<dbReference type="PANTHER" id="PTHR43775">
    <property type="entry name" value="FATTY ACID SYNTHASE"/>
    <property type="match status" value="1"/>
</dbReference>
<dbReference type="SMART" id="SM00822">
    <property type="entry name" value="PKS_KR"/>
    <property type="match status" value="3"/>
</dbReference>
<keyword evidence="2" id="KW-0596">Phosphopantetheine</keyword>
<dbReference type="Pfam" id="PF08990">
    <property type="entry name" value="Docking"/>
    <property type="match status" value="1"/>
</dbReference>
<dbReference type="CDD" id="cd08956">
    <property type="entry name" value="KR_3_FAS_SDR_x"/>
    <property type="match status" value="2"/>
</dbReference>
<keyword evidence="4" id="KW-0808">Transferase</keyword>
<dbReference type="SUPFAM" id="SSF51735">
    <property type="entry name" value="NAD(P)-binding Rossmann-fold domains"/>
    <property type="match status" value="7"/>
</dbReference>
<dbReference type="PANTHER" id="PTHR43775:SF51">
    <property type="entry name" value="INACTIVE PHENOLPHTHIOCEROL SYNTHESIS POLYKETIDE SYNTHASE TYPE I PKS1-RELATED"/>
    <property type="match status" value="1"/>
</dbReference>
<proteinExistence type="predicted"/>
<dbReference type="Pfam" id="PF14765">
    <property type="entry name" value="PS-DH"/>
    <property type="match status" value="2"/>
</dbReference>
<dbReference type="InterPro" id="IPR020843">
    <property type="entry name" value="ER"/>
</dbReference>
<comment type="subunit">
    <text evidence="12">Homodimer. Erythronolide synthase is composed of EryAI, EryAII and EryAIII multimodular (2 modules) polypeptides each coding for a functional synthase subunit which participates in 2 of the six FAS-like elongation steps required for formation of the polyketide. Module 1, 2, 3, 4, 5, and 6 participating in biosynthesis steps 1, 2, 3, 4, 5, and 6, respectively.</text>
</comment>
<evidence type="ECO:0000256" key="12">
    <source>
        <dbReference type="ARBA" id="ARBA00063272"/>
    </source>
</evidence>
<dbReference type="Pfam" id="PF08240">
    <property type="entry name" value="ADH_N"/>
    <property type="match status" value="1"/>
</dbReference>
<evidence type="ECO:0000259" key="16">
    <source>
        <dbReference type="PROSITE" id="PS52004"/>
    </source>
</evidence>
<feature type="domain" description="Ketosynthase family 3 (KS3)" evidence="16">
    <location>
        <begin position="1453"/>
        <end position="1877"/>
    </location>
</feature>
<dbReference type="SUPFAM" id="SSF53901">
    <property type="entry name" value="Thiolase-like"/>
    <property type="match status" value="3"/>
</dbReference>
<dbReference type="InterPro" id="IPR002364">
    <property type="entry name" value="Quin_OxRdtase/zeta-crystal_CS"/>
</dbReference>
<comment type="catalytic activity">
    <reaction evidence="9">
        <text>6 (S)-methylmalonyl-CoA + propanoyl-CoA + 6 NADPH + 12 H(+) = 6-deoxyerythronolide B + 6 CO2 + 6 NADP(+) + 7 CoA + H2O</text>
        <dbReference type="Rhea" id="RHEA:23068"/>
        <dbReference type="ChEBI" id="CHEBI:15377"/>
        <dbReference type="ChEBI" id="CHEBI:15378"/>
        <dbReference type="ChEBI" id="CHEBI:16089"/>
        <dbReference type="ChEBI" id="CHEBI:16526"/>
        <dbReference type="ChEBI" id="CHEBI:57287"/>
        <dbReference type="ChEBI" id="CHEBI:57327"/>
        <dbReference type="ChEBI" id="CHEBI:57392"/>
        <dbReference type="ChEBI" id="CHEBI:57783"/>
        <dbReference type="ChEBI" id="CHEBI:58349"/>
        <dbReference type="EC" id="2.3.1.94"/>
    </reaction>
</comment>
<dbReference type="Pfam" id="PF02801">
    <property type="entry name" value="Ketoacyl-synt_C"/>
    <property type="match status" value="3"/>
</dbReference>
<dbReference type="PROSITE" id="PS52004">
    <property type="entry name" value="KS3_2"/>
    <property type="match status" value="3"/>
</dbReference>
<dbReference type="EC" id="2.3.1.94" evidence="13"/>
<keyword evidence="7" id="KW-0511">Multifunctional enzyme</keyword>
<sequence>MGNDQELLDHLKWVMGELRQSREQLREVEDKAREPIAIVGMACRFPGGVASPDDLWRLLAAGGDGISGFPEDRGWDESDSYFRAGGFLSGAGEFDPAFFGISPREAMAMDPQQRLLLETSWEVFERAGIDPDSLRGSATGVFAGTNGQDYLYRVGGEAPPESQAHLGTGNAASVLSGRVSYFFGFEGPAVTVDTACSSSLVALHLAVQSLRSGECSLALAGGATVLSTPSIFEEFARQGGLASDGRCKSFSAAADGAGFSEGVGILLVERLSDAQRNGHQVLAVVRGSAVNQDGASNGLTAPNGPSQQRVIRAALANAGLGLSDVDAVEAHGTGTTLGDPIEAQALLATYGQGRERPLWLGSVKSNIGHTQAAAGVAGVMKMVLALRHGVLPRSLHIDEPSAHVDWSDGAVELLTEARPWPEGGQPRRAGVSAFGISGTNAHVIVEQAPEEPPVESGRALGVVPWVLSAQSPEALREQARRLVSNVDDAAPADVGWSLAVTRAAMECRAAVVGTSRDELLAGVAAVAEGRGATGTAAKGRTAFIFSGQGSQRAGMGRELSDAFPVFAQAFAEVCAELDQHLDSPIQEALNDPDLVDQTGVTQPGLFAFEVALFRLFESWGVCPDFVGGHSIGELAAAHVAGVMSLADASRLVAARGRLMQALPSGGVMLAVQASEGEIQPQPGVAVAAVNGPRSVVLSGDEDAVSRWESEGLRTKRLKVSHAFHSHLMDGMLDEFRAVAEGVEFSQPRIPMVSNLTGELITEFSADYWVRHVRDTVRFCDGVRALEANGASRFVELGPSSTLTAMIEDCVSDDAVLVAALRKDRPEPRAAVEALAALHVHGTPVDWPRFFGGARRIDLPTYAFQRQRYWLEPASRPRSDLSTVDDWRYRIVWKPLTLAATETISDTWLVVVPDGHAPWASALRGRRLAVSATDTPETLADQVRQALSEGPVTGVLSLLALDEHPLPGYPEVPAGLAATVALAQALTTIGSDTRLWAVTQGAVSAGRGDTVSSTAQAAVWGLGRVAALEYPQLWGGLVDLPARVDEPVLAYLNAVLSGDEDQVAIRAEGAFGRRLERAEAPAGADRWVPRGTALVTGGTGALGARVARWLAGQGVEHLVLTSRRGRAAPGAAELETELTALGARVTIAACDVASRDAVRDLLAQFPVTTVVHAAGAPDATPFAESTPETLQDVLAAKVRGAANLDELLGDRQVDAFVVFSSIAAVWGSGNQAAYAAANAFLDALVEQRRARGLAGTSVAWGPWAGGGMVNAEGAVQLRRRGLTPMAPGRTVAALQQALESGEASVAIADVDWELFAPAFTSGRPSPLLADLPEARQEPAAGSDAAPLAGRLAGLTEGEQDSVLLELVRTETAKVLGHPGPDSVDPGRPFRELGFDSLMAVEFRNGLAAETGVRLPSTVVFDYPTPTAVAARLREEVLGGQEQLAAPAPAVLAQDEPIAIVGMACRLPGGVATPDDLWRLVADGVDAITEFPVDRGWDLDALYHPAPDHQGTSYTRAGGFLRDAAEFDPDLFAISPREALAMDPQQRLLLETAWETFEQAGIDPRSLRGSRAGVFVGSGYSGYGHAAGTTADEVAGHLLTGIATSVLSGRVSYVFGLEGPAVTVDTACSSSLYALHMAAQSLRSGECTLALAGGVTVMSTPGTFVEFSRQRGLAPDGPCKPFAAAADGTGWSEGVGLLLVERLSERPRNGHPVLAVVRGTAVNQDGASNGLTAPNGPSQQRVIRAALANAGLNPSDVDAVEAHGTSTKLGDPIEAQALLATYGKDREQPLWLGSVKSNIGHTQAAAGVAGVIKMVLALRHGMLPKSLHIDEPSPHVDWSAGAVELLAEPREWPAGNRPRRAAVSSFGISGTNAHVILEQGEETGEPDRVPRDLPWVLSGKDRAALRAQAGRLAAHLRAEPDLHPADVACSLATGRAGLEHRAVVFGDDYLSEVDALAAGGTIAVEGIAAAGKTAFLFAGQGAQRLGMGRELYQAHPAYAEAFDDVCARLDRHLGRPLREIVFAEDGSADAGLLDQTEYTQPALFAVEVALSRLLESWGVTPDFVGGHSIGELAAAHLAGVLSLDDAARLVAARGRLMQALPGGAMAAVEAAEAEVLPLLAGKETRIAIAAVNAPGSVVVSGDAEAVQEVVEHWQARGRQAKRLRVSHAFHSPLMDGMLAEFRRIAETVEYRAPRIPVVSNVSGALVSEFSAEYWVRHVRAAVRFSDGVRALESAGVTRFVEIGPSSVLSAMVQDSLTGDDAVLIPVSRKDRTETRALTEAVAGLFAVGCPVDWTAFFAGTGARRVPLPTYAFQRRRYWLGGSPGTGEARQLGLASADHPLLGAALALPDSDGAVFTGRLSLETQPWLAGHAVLGSVLFPGTGFVELAVRAADQVGCAVLDELVLEAPLVLPERGGVQVQLALGEADESGSRPLTVHSRPDTAEAMGGSWTRHATGAVSPGGPEPSFTLAEWPPAEAKAVPVEDLYPRLAGMGLAYGPVFQGLTAAWKRGDEIFAEVALPEDVDAGSFGLHPALLDSALHALGTAPSGPDAGPAGLPFSWTGVTFLASGASALRVSLTPTGRDAVSLRLADRTGAPVASIESLVLRPVSADQLNGPSGFVDSLFGVEWAETPVGEAVPTTDWAVLGELTLEIEANRYPDLAALGDRAPEVVFASGASPAQTLALVQEWLGEERLAGSRLVVVTRGAVAVEPHADVPDPAAAAVWGLVRSAQAEHPGRFVLLDLDDSAASLDRLSAALTSDEPQLALRDGVARALRLARVPAGDGLALPSAQAWRLAVSEDRTLESLRLVECPEVLAPLETGQVRISVRAAGVNFRDVLNALGMYPGDAGLPGIEGAGVVTEAGPDSAFAVGDRVMGLLAGSFGPVAVADERLVTRIPAGWSFAEAAATPLVFLTAYYALRDLAGLRPGEAVLVQAAAGGVGMAAAQLARHWGAEVYGTASPGKWDVLRASGFADERVASSRSVEFEEKFRAATGGAGMDVVLDSLAGEFVDAGLRLLPRGGRFVEMGKTDVRDPGEVADRYPGVAYRAFDLVEAGPERIQRMLAELVGLFESGALRPLPVTTWDVRRAEDAFRFVSQARHVGKVVLTVPAGLAPEGTVLITGGTGALGGLVARHVVAAHGIRHLVLTSRRGQDAPGAAELTAELTGLGAEVTVAACDAADRAALARLLDAIPAEHPLTGVVHTAGVLDDGVIESLTPQRLETVARPKADAALILDELTREHDLRAFVLFSSVAGLLGGTGQGNYAAANAFLDALAQQRRAQGRPAVSVTWGPWSRGMVGDLSEADVARMARGGMFPLSDDDGLALFDQALRSDRALLAPMTVDLATVTGQSAGKVPAAFRGLVRGPARRKAAAGNAMAGESGLREQLAGRSRDEQERALVSVVREETARVLGHPSPESIEVTRAFREMGFDSLTAVEFRNRLKNTTGVRLPATTVFDYPTPLAVAGHLRTELFGAGDDIVAAASAEAASDEPIAIVAMGCRFPGGVSSPEELWDLVALGSDAISGFPRGRGWDVEALYDPDPDHRGTSYTREGGFIEAAADFDPLFFGVSPREALAMDPQQRLLLETSWEVFERAGITPETLRSSKTGVFVGAGYSGYGDFDQSPDEVDGYLLTGNAASVLSGRLSYVFGFEGPAVTVDTACSSSLVALHLAVQSLRSGECSLALAGGATVMSSPDLFKEFSRQRGLAPDGRCKPFAEAADGTGWGEGVGLLLVERLSDAQRNGHQVLAVVRGSAVNQDGASNGLTAPNGPSQQRVIRAALANAGLKPSDVDAVEAHGTGTTLGDPIEAQALLATYGQNREQPLWLGSIKSNIGHTQAAAGVAGVLKMVLAMRHGVLPRSLHLDEPSSQVDWSAGAVELLAEARDWPETDRPRRAGVSSFGISGTNAHVVLEHVPGDSAAVEPERELSVVPWVFSGATPDAVREQARKLAARVRADDDVSPVDVAFSLATTRSALACRTSVAGRDRDELLRGADAVADGELPVAASAGSGDVVFVFPGQGSQWVGMALELLESSPVFAARLAECAAALESFVDWSLLDVLRGPSLERLDVVQPVLWAVMVSLAEMWRANGVRPAAVVGHSQGEIAAAVVAGGLSLQDGARVVALRSKALTVLSGRGGMVSVAEPVGKLRERLDPRVSVAAVNGPGSVVVSGDPDALDELIAACERDGVRARRVPVDYASHSAQVEQIEAELRELLAPVSPRTAEIPFCSTVTGELIDTAAMDAGYWYRNLRNTVEFEKATRKLLADGYRVFVEVSPHPVLVPGLQDTIDSTDTAAAAAGTLRRDEGGLDRFTVSLGEVFARGGTVDWEVFFAGTGARKVDLPTYPFQRQRYWLNTVAASGDVRGLGLTVAGHPLLGAATGLPESDGTLFTGRISLETQPWLADHAVLGAVLFPGTGFLELALQAGDQVGCDVLEELTLEAPLVLPETGGVQLQVVLGGPGDSGARSLSVYSRTEGHADLGEAWVRHATGVVRAGSGTPSFDLAAWPPPEAASVEINGLYDRLAGFGLDYGPVFQGLTAAWQRGDEIFGEVRTDATGAFGIHPALLDSALHALGLSGEPRPGETRLPFAWTGVKLFAAGAAELRVKITPAGADGVALRIADGTGAPVLSADSLVLRPVSAGQVRAARPDGADSLFRLNWTELSGAAADGKPRLAVLGEQIGRLKGLFGLSGVEVVHCADVTALAEIPDFVLVDCSATSAHTAVREALALVQAWLADERLSAARLVFVTRGTADDLAGAAVSGLIRSAQSEHPGRFVLLDLDDDDASLRKLPAALAHDEPRLALRGGGIQAPRLGRLPKPATQDPVFDPAGTVLITGGTGTLGGLVARHLVAAHDVRRLVLASRRGISAPGAAELAAELSSLGAEVEVAACDAADRTALAELLAKIPAEHPLTGVVHTAGVLDDGVVEALTPERLDAVLRPKVDAALNLHELTENAELGAFVLFSSLAGVLGAPGQGSYAAANAFLDALAQHRRTLGKPAVSVGWGLWEQASEMTGGLATAEVDRMRRAGLAPLSAADGIAMFDAALGADEAIVAAAHLDIAPLRRRPGGIPAILRSLVRVPSARAARNDPGSAAELRDRLAALPEAAERETALVEIVQTQVAGVLGFETADAVDAGRAFSEIGFDSLTALELRNRLNAVTGLRLPATLVFDYPTPAALAKHLLAELVPDLSGDRSEDRIRHLLLTVPLTRLRDAGVLDTLLELAGARPDPVVPEEEGDSIESMDASSLIDLVLHNPDHQGFPGEGQYGDE</sequence>
<dbReference type="SUPFAM" id="SSF52151">
    <property type="entry name" value="FabD/lysophospholipase-like"/>
    <property type="match status" value="3"/>
</dbReference>
<feature type="domain" description="Carrier" evidence="15">
    <location>
        <begin position="1360"/>
        <end position="1435"/>
    </location>
</feature>
<evidence type="ECO:0000256" key="8">
    <source>
        <dbReference type="ARBA" id="ARBA00023315"/>
    </source>
</evidence>
<evidence type="ECO:0000256" key="13">
    <source>
        <dbReference type="ARBA" id="ARBA00066981"/>
    </source>
</evidence>
<dbReference type="InterPro" id="IPR032821">
    <property type="entry name" value="PKS_assoc"/>
</dbReference>
<comment type="cofactor">
    <cofactor evidence="1">
        <name>pantetheine 4'-phosphate</name>
        <dbReference type="ChEBI" id="CHEBI:47942"/>
    </cofactor>
</comment>
<dbReference type="InterPro" id="IPR014043">
    <property type="entry name" value="Acyl_transferase_dom"/>
</dbReference>
<dbReference type="CDD" id="cd00833">
    <property type="entry name" value="PKS"/>
    <property type="match status" value="3"/>
</dbReference>
<dbReference type="Pfam" id="PF00550">
    <property type="entry name" value="PP-binding"/>
    <property type="match status" value="3"/>
</dbReference>
<dbReference type="Gene3D" id="3.40.47.10">
    <property type="match status" value="3"/>
</dbReference>
<dbReference type="SMART" id="SM00829">
    <property type="entry name" value="PKS_ER"/>
    <property type="match status" value="1"/>
</dbReference>
<dbReference type="SUPFAM" id="SSF50129">
    <property type="entry name" value="GroES-like"/>
    <property type="match status" value="1"/>
</dbReference>
<reference evidence="18" key="1">
    <citation type="journal article" date="2011" name="Tetrahedron">
        <title>Biosynthesis of the Apoptolidins in Nocardiopsis sp. FU 40.</title>
        <authorList>
            <person name="Du Y."/>
            <person name="Derewacz D.K."/>
            <person name="Deguire S.M."/>
            <person name="Teske J."/>
            <person name="Ravel J."/>
            <person name="Sulikowski G.A."/>
            <person name="Bachmann B.O."/>
        </authorList>
    </citation>
    <scope>NUCLEOTIDE SEQUENCE</scope>
</reference>
<dbReference type="InterPro" id="IPR006162">
    <property type="entry name" value="Ppantetheine_attach_site"/>
</dbReference>
<dbReference type="SMART" id="SM00823">
    <property type="entry name" value="PKS_PP"/>
    <property type="match status" value="3"/>
</dbReference>
<dbReference type="InterPro" id="IPR009081">
    <property type="entry name" value="PP-bd_ACP"/>
</dbReference>
<feature type="region of interest" description="N-terminal hotdog fold" evidence="14">
    <location>
        <begin position="2336"/>
        <end position="2462"/>
    </location>
</feature>
<dbReference type="PROSITE" id="PS00012">
    <property type="entry name" value="PHOSPHOPANTETHEINE"/>
    <property type="match status" value="1"/>
</dbReference>
<feature type="active site" description="Proton donor; for dehydratase activity" evidence="14">
    <location>
        <position position="2533"/>
    </location>
</feature>
<dbReference type="GO" id="GO:0016491">
    <property type="term" value="F:oxidoreductase activity"/>
    <property type="evidence" value="ECO:0007669"/>
    <property type="project" value="InterPro"/>
</dbReference>
<dbReference type="FunFam" id="3.40.366.10:FF:000002">
    <property type="entry name" value="Probable polyketide synthase 2"/>
    <property type="match status" value="3"/>
</dbReference>
<dbReference type="InterPro" id="IPR057326">
    <property type="entry name" value="KR_dom"/>
</dbReference>
<evidence type="ECO:0000259" key="17">
    <source>
        <dbReference type="PROSITE" id="PS52019"/>
    </source>
</evidence>